<feature type="domain" description="Tubulin-folding cofactor D C-terminal" evidence="2">
    <location>
        <begin position="806"/>
        <end position="978"/>
    </location>
</feature>
<dbReference type="SUPFAM" id="SSF48371">
    <property type="entry name" value="ARM repeat"/>
    <property type="match status" value="1"/>
</dbReference>
<reference evidence="4 5" key="1">
    <citation type="submission" date="2014-04" db="EMBL/GenBank/DDBJ databases">
        <authorList>
            <consortium name="DOE Joint Genome Institute"/>
            <person name="Kuo A."/>
            <person name="Zuccaro A."/>
            <person name="Kohler A."/>
            <person name="Nagy L.G."/>
            <person name="Floudas D."/>
            <person name="Copeland A."/>
            <person name="Barry K.W."/>
            <person name="Cichocki N."/>
            <person name="Veneault-Fourrey C."/>
            <person name="LaButti K."/>
            <person name="Lindquist E.A."/>
            <person name="Lipzen A."/>
            <person name="Lundell T."/>
            <person name="Morin E."/>
            <person name="Murat C."/>
            <person name="Sun H."/>
            <person name="Tunlid A."/>
            <person name="Henrissat B."/>
            <person name="Grigoriev I.V."/>
            <person name="Hibbett D.S."/>
            <person name="Martin F."/>
            <person name="Nordberg H.P."/>
            <person name="Cantor M.N."/>
            <person name="Hua S.X."/>
        </authorList>
    </citation>
    <scope>NUCLEOTIDE SEQUENCE [LARGE SCALE GENOMIC DNA]</scope>
    <source>
        <strain evidence="4 5">MAFF 305830</strain>
    </source>
</reference>
<keyword evidence="1" id="KW-0143">Chaperone</keyword>
<dbReference type="InterPro" id="IPR011989">
    <property type="entry name" value="ARM-like"/>
</dbReference>
<dbReference type="EMBL" id="KN824311">
    <property type="protein sequence ID" value="KIM25833.1"/>
    <property type="molecule type" value="Genomic_DNA"/>
</dbReference>
<dbReference type="InterPro" id="IPR016024">
    <property type="entry name" value="ARM-type_fold"/>
</dbReference>
<dbReference type="PANTHER" id="PTHR12658">
    <property type="entry name" value="BETA-TUBULIN COFACTOR D"/>
    <property type="match status" value="1"/>
</dbReference>
<sequence>MDPDTTEPTEHITEHKQLATFERYDEFKRHLDVWLHCDLSSTTDLTEAEKLAWVRLEGICNEYQEQSFLLDPWLNELLVPPVELLRRHVTKVVNEKHQNFLTWRLFYLNLIIYQIIKTRGYKTIVPFFPHEVSDLDVALTFIEQYQDSDLKIANSWAIPYIMLLWLSLICRLPFDLASFDEIGSTSSTTVQRIESLGRLHLNKAGIDRDSAALLLSKLYTRSDTQVLFKPFLEWCDPILTATSEVFQALGCLQTISEVLKSAGKDQIGPYLPLILDLVHKAIANSALAANTTIRKQCIKITGRVGLTFLPATSRIQTTARHLQGTTASNEGFAQTGDDSEDVPDEIEGVVDEMLIALRDRVRYDTTIRWSAAKYMARIASRVPSEFADQLLDAVMEVYTVHYVQGEELNPITEPSWHGATLACAEFARQGLINKLKVATALEWVLKALSYDVRKGSHSIGSNVRDAACYFLWSLPRTQDPEVIRPYAERLAQSLMTAALFDREVHIRRAASAAFQENVGRMGLFPHGIDLLKWADFHGVGVRRSAFLVAAPEVAKHLVYRDTLINHLAQTTLKHWDKSMREIGSEALGNICQPDLDQVAPGVIGQLKQSLAFVDDHEIHGAVLGLREMSEAFRRAAQNEDSSEARWQVGIFELIDNLREPTLKSYRNDILLEASCLLISSSISQIALVHRPDLDVKSVPRWRFILDLGLKHRNEVVQRTAAQTVGVLSNLRSSDKDTKRYVYPYFQLVLKTLLDGLEDYSVDERGDVGSWVRISSLQGLSSSVELILRSDIRNPNDWLPQELYLGIWAGMLKQGAERLDNVRAEVGKGVVQLLEASTLKANGNVSGSRWIPCGYDLLRQLFMVETGSGEGWNQPAWLFPRIVQVLQVPEYRSNILKGLVLSIGSRNEGTHRPAATALTEYLIERDTAFPNERIIDAVFKELLDLAKANSASNTVVLPILSTFDALIEGSVVAEPTESEERANV</sequence>
<accession>A0A0C2WHF9</accession>
<dbReference type="InterPro" id="IPR033162">
    <property type="entry name" value="TBCD"/>
</dbReference>
<evidence type="ECO:0000259" key="2">
    <source>
        <dbReference type="Pfam" id="PF12612"/>
    </source>
</evidence>
<dbReference type="GO" id="GO:0007023">
    <property type="term" value="P:post-chaperonin tubulin folding pathway"/>
    <property type="evidence" value="ECO:0007669"/>
    <property type="project" value="InterPro"/>
</dbReference>
<dbReference type="InterPro" id="IPR022577">
    <property type="entry name" value="TBCD_C"/>
</dbReference>
<dbReference type="STRING" id="933852.A0A0C2WHF9"/>
<dbReference type="Gene3D" id="1.25.10.10">
    <property type="entry name" value="Leucine-rich Repeat Variant"/>
    <property type="match status" value="1"/>
</dbReference>
<proteinExistence type="predicted"/>
<feature type="domain" description="Tubulin-folding cofactor D ARM repeats" evidence="3">
    <location>
        <begin position="314"/>
        <end position="528"/>
    </location>
</feature>
<dbReference type="AlphaFoldDB" id="A0A0C2WHF9"/>
<dbReference type="Proteomes" id="UP000054097">
    <property type="component" value="Unassembled WGS sequence"/>
</dbReference>
<dbReference type="Pfam" id="PF25767">
    <property type="entry name" value="ARM_TBCD_2nd"/>
    <property type="match status" value="1"/>
</dbReference>
<dbReference type="Pfam" id="PF12612">
    <property type="entry name" value="TFCD_C"/>
    <property type="match status" value="1"/>
</dbReference>
<evidence type="ECO:0000259" key="3">
    <source>
        <dbReference type="Pfam" id="PF25767"/>
    </source>
</evidence>
<organism evidence="4 5">
    <name type="scientific">Serendipita vermifera MAFF 305830</name>
    <dbReference type="NCBI Taxonomy" id="933852"/>
    <lineage>
        <taxon>Eukaryota</taxon>
        <taxon>Fungi</taxon>
        <taxon>Dikarya</taxon>
        <taxon>Basidiomycota</taxon>
        <taxon>Agaricomycotina</taxon>
        <taxon>Agaricomycetes</taxon>
        <taxon>Sebacinales</taxon>
        <taxon>Serendipitaceae</taxon>
        <taxon>Serendipita</taxon>
    </lineage>
</organism>
<dbReference type="OrthoDB" id="1735853at2759"/>
<dbReference type="HOGENOM" id="CLU_003043_0_1_1"/>
<protein>
    <submittedName>
        <fullName evidence="4">Uncharacterized protein</fullName>
    </submittedName>
</protein>
<evidence type="ECO:0000313" key="4">
    <source>
        <dbReference type="EMBL" id="KIM25833.1"/>
    </source>
</evidence>
<gene>
    <name evidence="4" type="ORF">M408DRAFT_73897</name>
</gene>
<dbReference type="GO" id="GO:0005096">
    <property type="term" value="F:GTPase activator activity"/>
    <property type="evidence" value="ECO:0007669"/>
    <property type="project" value="InterPro"/>
</dbReference>
<name>A0A0C2WHF9_SERVB</name>
<keyword evidence="5" id="KW-1185">Reference proteome</keyword>
<evidence type="ECO:0000313" key="5">
    <source>
        <dbReference type="Proteomes" id="UP000054097"/>
    </source>
</evidence>
<reference evidence="5" key="2">
    <citation type="submission" date="2015-01" db="EMBL/GenBank/DDBJ databases">
        <title>Evolutionary Origins and Diversification of the Mycorrhizal Mutualists.</title>
        <authorList>
            <consortium name="DOE Joint Genome Institute"/>
            <consortium name="Mycorrhizal Genomics Consortium"/>
            <person name="Kohler A."/>
            <person name="Kuo A."/>
            <person name="Nagy L.G."/>
            <person name="Floudas D."/>
            <person name="Copeland A."/>
            <person name="Barry K.W."/>
            <person name="Cichocki N."/>
            <person name="Veneault-Fourrey C."/>
            <person name="LaButti K."/>
            <person name="Lindquist E.A."/>
            <person name="Lipzen A."/>
            <person name="Lundell T."/>
            <person name="Morin E."/>
            <person name="Murat C."/>
            <person name="Riley R."/>
            <person name="Ohm R."/>
            <person name="Sun H."/>
            <person name="Tunlid A."/>
            <person name="Henrissat B."/>
            <person name="Grigoriev I.V."/>
            <person name="Hibbett D.S."/>
            <person name="Martin F."/>
        </authorList>
    </citation>
    <scope>NUCLEOTIDE SEQUENCE [LARGE SCALE GENOMIC DNA]</scope>
    <source>
        <strain evidence="5">MAFF 305830</strain>
    </source>
</reference>
<evidence type="ECO:0000256" key="1">
    <source>
        <dbReference type="ARBA" id="ARBA00023186"/>
    </source>
</evidence>
<dbReference type="InterPro" id="IPR058033">
    <property type="entry name" value="ARM_TBCD_2nd"/>
</dbReference>
<dbReference type="Pfam" id="PF23579">
    <property type="entry name" value="ARM_TBCD"/>
    <property type="match status" value="1"/>
</dbReference>
<dbReference type="GO" id="GO:0048487">
    <property type="term" value="F:beta-tubulin binding"/>
    <property type="evidence" value="ECO:0007669"/>
    <property type="project" value="InterPro"/>
</dbReference>
<dbReference type="GO" id="GO:0000226">
    <property type="term" value="P:microtubule cytoskeleton organization"/>
    <property type="evidence" value="ECO:0007669"/>
    <property type="project" value="TreeGrafter"/>
</dbReference>
<dbReference type="GO" id="GO:0007021">
    <property type="term" value="P:tubulin complex assembly"/>
    <property type="evidence" value="ECO:0007669"/>
    <property type="project" value="InterPro"/>
</dbReference>
<dbReference type="PANTHER" id="PTHR12658:SF0">
    <property type="entry name" value="TUBULIN-SPECIFIC CHAPERONE D"/>
    <property type="match status" value="1"/>
</dbReference>